<proteinExistence type="predicted"/>
<dbReference type="AlphaFoldDB" id="A0A5N7CM68"/>
<gene>
    <name evidence="1" type="ORF">BDV23DRAFT_145950</name>
</gene>
<name>A0A5N7CM68_PETAA</name>
<organism evidence="1">
    <name type="scientific">Petromyces alliaceus</name>
    <name type="common">Aspergillus alliaceus</name>
    <dbReference type="NCBI Taxonomy" id="209559"/>
    <lineage>
        <taxon>Eukaryota</taxon>
        <taxon>Fungi</taxon>
        <taxon>Dikarya</taxon>
        <taxon>Ascomycota</taxon>
        <taxon>Pezizomycotina</taxon>
        <taxon>Eurotiomycetes</taxon>
        <taxon>Eurotiomycetidae</taxon>
        <taxon>Eurotiales</taxon>
        <taxon>Aspergillaceae</taxon>
        <taxon>Aspergillus</taxon>
        <taxon>Aspergillus subgen. Circumdati</taxon>
    </lineage>
</organism>
<reference evidence="1" key="1">
    <citation type="submission" date="2019-04" db="EMBL/GenBank/DDBJ databases">
        <title>Friends and foes A comparative genomics studyof 23 Aspergillus species from section Flavi.</title>
        <authorList>
            <consortium name="DOE Joint Genome Institute"/>
            <person name="Kjaerbolling I."/>
            <person name="Vesth T."/>
            <person name="Frisvad J.C."/>
            <person name="Nybo J.L."/>
            <person name="Theobald S."/>
            <person name="Kildgaard S."/>
            <person name="Isbrandt T."/>
            <person name="Kuo A."/>
            <person name="Sato A."/>
            <person name="Lyhne E.K."/>
            <person name="Kogle M.E."/>
            <person name="Wiebenga A."/>
            <person name="Kun R.S."/>
            <person name="Lubbers R.J."/>
            <person name="Makela M.R."/>
            <person name="Barry K."/>
            <person name="Chovatia M."/>
            <person name="Clum A."/>
            <person name="Daum C."/>
            <person name="Haridas S."/>
            <person name="He G."/>
            <person name="LaButti K."/>
            <person name="Lipzen A."/>
            <person name="Mondo S."/>
            <person name="Riley R."/>
            <person name="Salamov A."/>
            <person name="Simmons B.A."/>
            <person name="Magnuson J.K."/>
            <person name="Henrissat B."/>
            <person name="Mortensen U.H."/>
            <person name="Larsen T.O."/>
            <person name="Devries R.P."/>
            <person name="Grigoriev I.V."/>
            <person name="Machida M."/>
            <person name="Baker S.E."/>
            <person name="Andersen M.R."/>
        </authorList>
    </citation>
    <scope>NUCLEOTIDE SEQUENCE [LARGE SCALE GENOMIC DNA]</scope>
    <source>
        <strain evidence="1">IBT 14317</strain>
    </source>
</reference>
<dbReference type="OrthoDB" id="4960444at2759"/>
<sequence length="388" mass="43710">MAQIVEVQTKLTSFFEKDLGSSEYASLMNEPSVQKYLDTGERVPFESIVPLIPSSNQIELFSLDEKDRYLSAIRAITAETDYDEIVEGTTFLMRIWKASFQIALSDIRKFLGSDARSAVNRVGNRIDILGMTSAWAATSLSFFTEDFDDHLIPLCLDESVPVEERKAAIERVLNKADGQQQISDNVAALLDNLIVDFLAAVGEHAAPGSLTAQPKATPYNVERLLTPDVSSASWPLQMATSFWGSTSTRLKISGLLAIGTEEAKSISLILSVAENARQKMYKPTGDYNFEEAFDLIDGYMRHLRRFWRFRSTDYHNIYRWLEDGAVLVDAPEVLLLYLNEANHIYKEVAMYFRGYHRGQGVFADQGMPIDKDGQALSNERIMEELQKI</sequence>
<accession>A0A5N7CM68</accession>
<protein>
    <submittedName>
        <fullName evidence="1">Uncharacterized protein</fullName>
    </submittedName>
</protein>
<dbReference type="Proteomes" id="UP000326877">
    <property type="component" value="Unassembled WGS sequence"/>
</dbReference>
<dbReference type="EMBL" id="ML735220">
    <property type="protein sequence ID" value="KAE8394959.1"/>
    <property type="molecule type" value="Genomic_DNA"/>
</dbReference>
<evidence type="ECO:0000313" key="1">
    <source>
        <dbReference type="EMBL" id="KAE8394959.1"/>
    </source>
</evidence>